<accession>A0A8S1AUP4</accession>
<dbReference type="InterPro" id="IPR000742">
    <property type="entry name" value="EGF"/>
</dbReference>
<dbReference type="InterPro" id="IPR002172">
    <property type="entry name" value="LDrepeatLR_classA_rpt"/>
</dbReference>
<evidence type="ECO:0000256" key="13">
    <source>
        <dbReference type="SAM" id="MobiDB-lite"/>
    </source>
</evidence>
<comment type="subcellular location">
    <subcellularLocation>
        <location evidence="1">Membrane</location>
        <topology evidence="1">Single-pass membrane protein</topology>
    </subcellularLocation>
</comment>
<evidence type="ECO:0000256" key="6">
    <source>
        <dbReference type="ARBA" id="ARBA00022989"/>
    </source>
</evidence>
<dbReference type="PROSITE" id="PS50068">
    <property type="entry name" value="LDLRA_2"/>
    <property type="match status" value="2"/>
</dbReference>
<dbReference type="GO" id="GO:0005509">
    <property type="term" value="F:calcium ion binding"/>
    <property type="evidence" value="ECO:0007669"/>
    <property type="project" value="InterPro"/>
</dbReference>
<dbReference type="SMART" id="SM00181">
    <property type="entry name" value="EGF"/>
    <property type="match status" value="2"/>
</dbReference>
<evidence type="ECO:0000313" key="16">
    <source>
        <dbReference type="EMBL" id="CAB3249071.1"/>
    </source>
</evidence>
<dbReference type="InterPro" id="IPR018097">
    <property type="entry name" value="EGF_Ca-bd_CS"/>
</dbReference>
<feature type="region of interest" description="Disordered" evidence="13">
    <location>
        <begin position="606"/>
        <end position="653"/>
    </location>
</feature>
<sequence>MIPHIQSRSLLTSCNKSVECPGGSDENGCDHGCASSGLFACIRQMVCISMRQVCDNHRDCYDGSDETPEACSRVNRTSTIFPSNSWGDCTEGFRCADGQCIEWIQVCDNNTDCLDASDENGKCLTSCVKDKCEFECQPTPTGPHCSCKVGYNLRADNFTCEDIDECQEEVCSQICFNTPGSFSCSCHRGYAPRADRRSCKSIKGSMSIVYAAGNTVRSLAGNGTLRVEFNDNQIPTISDMDMDVRKNILYLSVPEANKLLEVTAARNVIEVTNIGKPTRVTLDWVTGNVYFVDNTPSAKRIRVCHINKMRCVMLQKLPSDANVTALIVDPSSHRMFYCLTRELESVVWSASLTGAHVTDLTTVRNCTGLAVDPYTKKLYVAESGPGHIIRMDYEGDRHKKILAYKPQLREPQSLAIYEDHIYYLEANSVSLGRCLTFGHKHCDSYSYRFSNANSFVIRHENMQRDDLINGCERSTCPGICALDEFGPKCICYDGQFAAQGQCPYIDQTQFPLFNGQPYKESIPRFTVMGSVFLVVFMLSGLAGLTVLLYRHKQRLRAAAPYAEVRFHNRNDSPLGSRDPSIQFGEAGPSSSREFVNPIQLVKNAFDTLRRQDSPERTSDLEIVVPTSPPQPDLSDTESDLDDKESNRIMKPSF</sequence>
<dbReference type="SMART" id="SM00179">
    <property type="entry name" value="EGF_CA"/>
    <property type="match status" value="1"/>
</dbReference>
<evidence type="ECO:0000256" key="7">
    <source>
        <dbReference type="ARBA" id="ARBA00023136"/>
    </source>
</evidence>
<dbReference type="InterPro" id="IPR051221">
    <property type="entry name" value="LDLR-related"/>
</dbReference>
<dbReference type="PROSITE" id="PS01187">
    <property type="entry name" value="EGF_CA"/>
    <property type="match status" value="1"/>
</dbReference>
<dbReference type="SUPFAM" id="SSF63825">
    <property type="entry name" value="YWTD domain"/>
    <property type="match status" value="1"/>
</dbReference>
<dbReference type="PROSITE" id="PS01209">
    <property type="entry name" value="LDLRA_1"/>
    <property type="match status" value="1"/>
</dbReference>
<dbReference type="GO" id="GO:0043235">
    <property type="term" value="C:receptor complex"/>
    <property type="evidence" value="ECO:0007669"/>
    <property type="project" value="TreeGrafter"/>
</dbReference>
<dbReference type="SMART" id="SM00192">
    <property type="entry name" value="LDLa"/>
    <property type="match status" value="2"/>
</dbReference>
<feature type="region of interest" description="Disordered" evidence="13">
    <location>
        <begin position="568"/>
        <end position="591"/>
    </location>
</feature>
<dbReference type="InterPro" id="IPR000033">
    <property type="entry name" value="LDLR_classB_rpt"/>
</dbReference>
<gene>
    <name evidence="16" type="ORF">APLA_LOCUS11959</name>
</gene>
<keyword evidence="10" id="KW-0325">Glycoprotein</keyword>
<name>A0A8S1AUP4_ARCPL</name>
<dbReference type="PROSITE" id="PS00010">
    <property type="entry name" value="ASX_HYDROXYL"/>
    <property type="match status" value="1"/>
</dbReference>
<dbReference type="InterPro" id="IPR023415">
    <property type="entry name" value="LDLR_class-A_CS"/>
</dbReference>
<organism evidence="16 17">
    <name type="scientific">Arctia plantaginis</name>
    <name type="common">Wood tiger moth</name>
    <name type="synonym">Phalaena plantaginis</name>
    <dbReference type="NCBI Taxonomy" id="874455"/>
    <lineage>
        <taxon>Eukaryota</taxon>
        <taxon>Metazoa</taxon>
        <taxon>Ecdysozoa</taxon>
        <taxon>Arthropoda</taxon>
        <taxon>Hexapoda</taxon>
        <taxon>Insecta</taxon>
        <taxon>Pterygota</taxon>
        <taxon>Neoptera</taxon>
        <taxon>Endopterygota</taxon>
        <taxon>Lepidoptera</taxon>
        <taxon>Glossata</taxon>
        <taxon>Ditrysia</taxon>
        <taxon>Noctuoidea</taxon>
        <taxon>Erebidae</taxon>
        <taxon>Arctiinae</taxon>
        <taxon>Arctia</taxon>
    </lineage>
</organism>
<keyword evidence="4 14" id="KW-0812">Transmembrane</keyword>
<feature type="domain" description="EGF-like" evidence="15">
    <location>
        <begin position="162"/>
        <end position="200"/>
    </location>
</feature>
<reference evidence="16 17" key="1">
    <citation type="submission" date="2020-04" db="EMBL/GenBank/DDBJ databases">
        <authorList>
            <person name="Wallbank WR R."/>
            <person name="Pardo Diaz C."/>
            <person name="Kozak K."/>
            <person name="Martin S."/>
            <person name="Jiggins C."/>
            <person name="Moest M."/>
            <person name="Warren A I."/>
            <person name="Byers J.R.P. K."/>
            <person name="Montejo-Kovacevich G."/>
            <person name="Yen C E."/>
        </authorList>
    </citation>
    <scope>NUCLEOTIDE SEQUENCE [LARGE SCALE GENOMIC DNA]</scope>
</reference>
<keyword evidence="9" id="KW-0675">Receptor</keyword>
<feature type="transmembrane region" description="Helical" evidence="14">
    <location>
        <begin position="527"/>
        <end position="549"/>
    </location>
</feature>
<evidence type="ECO:0000259" key="15">
    <source>
        <dbReference type="PROSITE" id="PS50026"/>
    </source>
</evidence>
<evidence type="ECO:0000256" key="5">
    <source>
        <dbReference type="ARBA" id="ARBA00022737"/>
    </source>
</evidence>
<dbReference type="GO" id="GO:0005886">
    <property type="term" value="C:plasma membrane"/>
    <property type="evidence" value="ECO:0007669"/>
    <property type="project" value="TreeGrafter"/>
</dbReference>
<feature type="disulfide bond" evidence="12">
    <location>
        <begin position="95"/>
        <end position="113"/>
    </location>
</feature>
<proteinExistence type="predicted"/>
<dbReference type="InterPro" id="IPR001881">
    <property type="entry name" value="EGF-like_Ca-bd_dom"/>
</dbReference>
<dbReference type="InterPro" id="IPR009030">
    <property type="entry name" value="Growth_fac_rcpt_cys_sf"/>
</dbReference>
<keyword evidence="8 12" id="KW-1015">Disulfide bond</keyword>
<protein>
    <recommendedName>
        <fullName evidence="15">EGF-like domain-containing protein</fullName>
    </recommendedName>
</protein>
<evidence type="ECO:0000256" key="14">
    <source>
        <dbReference type="SAM" id="Phobius"/>
    </source>
</evidence>
<dbReference type="Pfam" id="PF00057">
    <property type="entry name" value="Ldl_recept_a"/>
    <property type="match status" value="2"/>
</dbReference>
<dbReference type="EMBL" id="CADEBC010000537">
    <property type="protein sequence ID" value="CAB3249071.1"/>
    <property type="molecule type" value="Genomic_DNA"/>
</dbReference>
<evidence type="ECO:0000256" key="12">
    <source>
        <dbReference type="PROSITE-ProRule" id="PRU00124"/>
    </source>
</evidence>
<feature type="compositionally biased region" description="Basic and acidic residues" evidence="13">
    <location>
        <begin position="607"/>
        <end position="619"/>
    </location>
</feature>
<dbReference type="AlphaFoldDB" id="A0A8S1AUP4"/>
<evidence type="ECO:0000256" key="3">
    <source>
        <dbReference type="ARBA" id="ARBA00022583"/>
    </source>
</evidence>
<evidence type="ECO:0000256" key="8">
    <source>
        <dbReference type="ARBA" id="ARBA00023157"/>
    </source>
</evidence>
<dbReference type="InterPro" id="IPR011042">
    <property type="entry name" value="6-blade_b-propeller_TolB-like"/>
</dbReference>
<keyword evidence="17" id="KW-1185">Reference proteome</keyword>
<dbReference type="Gene3D" id="4.10.400.10">
    <property type="entry name" value="Low-density Lipoprotein Receptor"/>
    <property type="match status" value="2"/>
</dbReference>
<comment type="caution">
    <text evidence="16">The sequence shown here is derived from an EMBL/GenBank/DDBJ whole genome shotgun (WGS) entry which is preliminary data.</text>
</comment>
<keyword evidence="6 14" id="KW-1133">Transmembrane helix</keyword>
<dbReference type="Pfam" id="PF07645">
    <property type="entry name" value="EGF_CA"/>
    <property type="match status" value="1"/>
</dbReference>
<keyword evidence="3" id="KW-0254">Endocytosis</keyword>
<keyword evidence="5" id="KW-0677">Repeat</keyword>
<dbReference type="FunFam" id="2.10.25.10:FF:000119">
    <property type="entry name" value="vitamin K-dependent protein S"/>
    <property type="match status" value="1"/>
</dbReference>
<dbReference type="Proteomes" id="UP000494106">
    <property type="component" value="Unassembled WGS sequence"/>
</dbReference>
<evidence type="ECO:0000256" key="10">
    <source>
        <dbReference type="ARBA" id="ARBA00023180"/>
    </source>
</evidence>
<evidence type="ECO:0000256" key="4">
    <source>
        <dbReference type="ARBA" id="ARBA00022692"/>
    </source>
</evidence>
<comment type="caution">
    <text evidence="11">Lacks conserved residue(s) required for the propagation of feature annotation.</text>
</comment>
<dbReference type="OrthoDB" id="8831087at2759"/>
<dbReference type="InterPro" id="IPR000152">
    <property type="entry name" value="EGF-type_Asp/Asn_hydroxyl_site"/>
</dbReference>
<keyword evidence="7 14" id="KW-0472">Membrane</keyword>
<dbReference type="PROSITE" id="PS01186">
    <property type="entry name" value="EGF_2"/>
    <property type="match status" value="1"/>
</dbReference>
<evidence type="ECO:0000256" key="11">
    <source>
        <dbReference type="PROSITE-ProRule" id="PRU00076"/>
    </source>
</evidence>
<dbReference type="PRINTS" id="PR00261">
    <property type="entry name" value="LDLRECEPTOR"/>
</dbReference>
<dbReference type="Gene3D" id="2.120.10.30">
    <property type="entry name" value="TolB, C-terminal domain"/>
    <property type="match status" value="1"/>
</dbReference>
<dbReference type="PROSITE" id="PS50026">
    <property type="entry name" value="EGF_3"/>
    <property type="match status" value="1"/>
</dbReference>
<dbReference type="CDD" id="cd00054">
    <property type="entry name" value="EGF_CA"/>
    <property type="match status" value="1"/>
</dbReference>
<keyword evidence="2 11" id="KW-0245">EGF-like domain</keyword>
<evidence type="ECO:0000256" key="2">
    <source>
        <dbReference type="ARBA" id="ARBA00022536"/>
    </source>
</evidence>
<evidence type="ECO:0000313" key="17">
    <source>
        <dbReference type="Proteomes" id="UP000494106"/>
    </source>
</evidence>
<evidence type="ECO:0000256" key="1">
    <source>
        <dbReference type="ARBA" id="ARBA00004167"/>
    </source>
</evidence>
<dbReference type="SUPFAM" id="SSF57184">
    <property type="entry name" value="Growth factor receptor domain"/>
    <property type="match status" value="1"/>
</dbReference>
<dbReference type="Gene3D" id="2.10.25.10">
    <property type="entry name" value="Laminin"/>
    <property type="match status" value="2"/>
</dbReference>
<dbReference type="CDD" id="cd00112">
    <property type="entry name" value="LDLa"/>
    <property type="match status" value="2"/>
</dbReference>
<dbReference type="InterPro" id="IPR036055">
    <property type="entry name" value="LDL_receptor-like_sf"/>
</dbReference>
<dbReference type="InterPro" id="IPR049883">
    <property type="entry name" value="NOTCH1_EGF-like"/>
</dbReference>
<dbReference type="SUPFAM" id="SSF57424">
    <property type="entry name" value="LDL receptor-like module"/>
    <property type="match status" value="2"/>
</dbReference>
<dbReference type="GO" id="GO:0006897">
    <property type="term" value="P:endocytosis"/>
    <property type="evidence" value="ECO:0007669"/>
    <property type="project" value="UniProtKB-KW"/>
</dbReference>
<dbReference type="PANTHER" id="PTHR22722">
    <property type="entry name" value="LOW-DENSITY LIPOPROTEIN RECEPTOR-RELATED PROTEIN 2-RELATED"/>
    <property type="match status" value="1"/>
</dbReference>
<dbReference type="PANTHER" id="PTHR22722:SF14">
    <property type="entry name" value="MEGALIN, ISOFORM A"/>
    <property type="match status" value="1"/>
</dbReference>
<dbReference type="SMART" id="SM00135">
    <property type="entry name" value="LY"/>
    <property type="match status" value="2"/>
</dbReference>
<evidence type="ECO:0000256" key="9">
    <source>
        <dbReference type="ARBA" id="ARBA00023170"/>
    </source>
</evidence>